<evidence type="ECO:0000256" key="1">
    <source>
        <dbReference type="ARBA" id="ARBA00022527"/>
    </source>
</evidence>
<dbReference type="PROSITE" id="PS50011">
    <property type="entry name" value="PROTEIN_KINASE_DOM"/>
    <property type="match status" value="1"/>
</dbReference>
<keyword evidence="6" id="KW-0812">Transmembrane</keyword>
<dbReference type="AlphaFoldDB" id="A0A8C9HLW5"/>
<evidence type="ECO:0000256" key="4">
    <source>
        <dbReference type="ARBA" id="ARBA00022777"/>
    </source>
</evidence>
<evidence type="ECO:0000256" key="2">
    <source>
        <dbReference type="ARBA" id="ARBA00022679"/>
    </source>
</evidence>
<reference evidence="8" key="1">
    <citation type="submission" date="2025-08" db="UniProtKB">
        <authorList>
            <consortium name="Ensembl"/>
        </authorList>
    </citation>
    <scope>IDENTIFICATION</scope>
</reference>
<feature type="transmembrane region" description="Helical" evidence="6">
    <location>
        <begin position="191"/>
        <end position="208"/>
    </location>
</feature>
<keyword evidence="1" id="KW-0723">Serine/threonine-protein kinase</keyword>
<evidence type="ECO:0000313" key="8">
    <source>
        <dbReference type="Ensembl" id="ENSPTEP00000023239.1"/>
    </source>
</evidence>
<dbReference type="InterPro" id="IPR011009">
    <property type="entry name" value="Kinase-like_dom_sf"/>
</dbReference>
<dbReference type="Pfam" id="PF00069">
    <property type="entry name" value="Pkinase"/>
    <property type="match status" value="1"/>
</dbReference>
<keyword evidence="2" id="KW-0808">Transferase</keyword>
<organism evidence="8 9">
    <name type="scientific">Piliocolobus tephrosceles</name>
    <name type="common">Ugandan red Colobus</name>
    <dbReference type="NCBI Taxonomy" id="591936"/>
    <lineage>
        <taxon>Eukaryota</taxon>
        <taxon>Metazoa</taxon>
        <taxon>Chordata</taxon>
        <taxon>Craniata</taxon>
        <taxon>Vertebrata</taxon>
        <taxon>Euteleostomi</taxon>
        <taxon>Mammalia</taxon>
        <taxon>Eutheria</taxon>
        <taxon>Euarchontoglires</taxon>
        <taxon>Primates</taxon>
        <taxon>Haplorrhini</taxon>
        <taxon>Catarrhini</taxon>
        <taxon>Cercopithecidae</taxon>
        <taxon>Colobinae</taxon>
        <taxon>Piliocolobus</taxon>
    </lineage>
</organism>
<proteinExistence type="predicted"/>
<feature type="transmembrane region" description="Helical" evidence="6">
    <location>
        <begin position="355"/>
        <end position="376"/>
    </location>
</feature>
<dbReference type="Proteomes" id="UP000694416">
    <property type="component" value="Unplaced"/>
</dbReference>
<dbReference type="GO" id="GO:0005634">
    <property type="term" value="C:nucleus"/>
    <property type="evidence" value="ECO:0007669"/>
    <property type="project" value="TreeGrafter"/>
</dbReference>
<dbReference type="FunFam" id="1.10.510.10:FF:000571">
    <property type="entry name" value="Maternal embryonic leucine zipper kinase"/>
    <property type="match status" value="1"/>
</dbReference>
<accession>A0A8C9HLW5</accession>
<keyword evidence="9" id="KW-1185">Reference proteome</keyword>
<keyword evidence="6" id="KW-1133">Transmembrane helix</keyword>
<dbReference type="PROSITE" id="PS00108">
    <property type="entry name" value="PROTEIN_KINASE_ST"/>
    <property type="match status" value="1"/>
</dbReference>
<dbReference type="InterPro" id="IPR000719">
    <property type="entry name" value="Prot_kinase_dom"/>
</dbReference>
<evidence type="ECO:0000256" key="5">
    <source>
        <dbReference type="ARBA" id="ARBA00022840"/>
    </source>
</evidence>
<feature type="domain" description="Protein kinase" evidence="7">
    <location>
        <begin position="1"/>
        <end position="268"/>
    </location>
</feature>
<protein>
    <recommendedName>
        <fullName evidence="7">Protein kinase domain-containing protein</fullName>
    </recommendedName>
</protein>
<dbReference type="GO" id="GO:0005524">
    <property type="term" value="F:ATP binding"/>
    <property type="evidence" value="ECO:0007669"/>
    <property type="project" value="UniProtKB-KW"/>
</dbReference>
<evidence type="ECO:0000256" key="6">
    <source>
        <dbReference type="SAM" id="Phobius"/>
    </source>
</evidence>
<evidence type="ECO:0000259" key="7">
    <source>
        <dbReference type="PROSITE" id="PS50011"/>
    </source>
</evidence>
<dbReference type="SMART" id="SM00220">
    <property type="entry name" value="S_TKc"/>
    <property type="match status" value="1"/>
</dbReference>
<evidence type="ECO:0000313" key="9">
    <source>
        <dbReference type="Proteomes" id="UP000694416"/>
    </source>
</evidence>
<reference evidence="8" key="2">
    <citation type="submission" date="2025-09" db="UniProtKB">
        <authorList>
            <consortium name="Ensembl"/>
        </authorList>
    </citation>
    <scope>IDENTIFICATION</scope>
</reference>
<dbReference type="InterPro" id="IPR008271">
    <property type="entry name" value="Ser/Thr_kinase_AS"/>
</dbReference>
<sequence length="378" mass="43318">MYISHVCTDELVAAKSIDKSTVQGDVELFQKLKTEISVSCKMNHPHIVKTMKVLETKEKIIQIMEYCDGGDLITYVRNKLYLDEQNALYFFRKIVEGLKYMHNNNIAHRDLKPENIFLCKKVLSQKEKTLVKIGKLPVCTEYELKIGDFGACCFTGKNKFHYDIVGTLSYAAPEVLGCNDNNGYDSEKADVWSLGIILYAMLFGFLPYDNEEKDINEAYQEILKSKLTYPKSKINKISIHARNLLTKMLNVNPYNRLSLDEVVKHEWLADTTKSNLEVSYLNKNVNFPMTSMIAYPGYINNNIVNYNLFRDIDLVKVIITIMLKTVKMCIYIILLMVLVVIVVLFAIILLVLITVLVFITLLVIIIQLVVITKLIIIS</sequence>
<dbReference type="SUPFAM" id="SSF56112">
    <property type="entry name" value="Protein kinase-like (PK-like)"/>
    <property type="match status" value="1"/>
</dbReference>
<keyword evidence="5" id="KW-0067">ATP-binding</keyword>
<dbReference type="PANTHER" id="PTHR24345">
    <property type="entry name" value="SERINE/THREONINE-PROTEIN KINASE PLK"/>
    <property type="match status" value="1"/>
</dbReference>
<keyword evidence="3" id="KW-0547">Nucleotide-binding</keyword>
<dbReference type="Ensembl" id="ENSPTET00000033271.1">
    <property type="protein sequence ID" value="ENSPTEP00000023239.1"/>
    <property type="gene ID" value="ENSPTEG00000023992.1"/>
</dbReference>
<dbReference type="GO" id="GO:0004674">
    <property type="term" value="F:protein serine/threonine kinase activity"/>
    <property type="evidence" value="ECO:0007669"/>
    <property type="project" value="UniProtKB-KW"/>
</dbReference>
<keyword evidence="4" id="KW-0418">Kinase</keyword>
<dbReference type="Gene3D" id="1.10.510.10">
    <property type="entry name" value="Transferase(Phosphotransferase) domain 1"/>
    <property type="match status" value="1"/>
</dbReference>
<evidence type="ECO:0000256" key="3">
    <source>
        <dbReference type="ARBA" id="ARBA00022741"/>
    </source>
</evidence>
<keyword evidence="6" id="KW-0472">Membrane</keyword>
<dbReference type="PANTHER" id="PTHR24345:SF91">
    <property type="entry name" value="SERINE_THREONINE-PROTEIN KINASE PLK4"/>
    <property type="match status" value="1"/>
</dbReference>
<feature type="transmembrane region" description="Helical" evidence="6">
    <location>
        <begin position="328"/>
        <end position="349"/>
    </location>
</feature>
<name>A0A8C9HLW5_9PRIM</name>